<dbReference type="PROSITE" id="PS50110">
    <property type="entry name" value="RESPONSE_REGULATORY"/>
    <property type="match status" value="1"/>
</dbReference>
<dbReference type="InterPro" id="IPR009057">
    <property type="entry name" value="Homeodomain-like_sf"/>
</dbReference>
<dbReference type="InterPro" id="IPR015943">
    <property type="entry name" value="WD40/YVTN_repeat-like_dom_sf"/>
</dbReference>
<keyword evidence="5" id="KW-0238">DNA-binding</keyword>
<dbReference type="PRINTS" id="PR00344">
    <property type="entry name" value="BCTRLSENSOR"/>
</dbReference>
<evidence type="ECO:0000256" key="3">
    <source>
        <dbReference type="ARBA" id="ARBA00022553"/>
    </source>
</evidence>
<dbReference type="PROSITE" id="PS01124">
    <property type="entry name" value="HTH_ARAC_FAMILY_2"/>
    <property type="match status" value="1"/>
</dbReference>
<dbReference type="CDD" id="cd17574">
    <property type="entry name" value="REC_OmpR"/>
    <property type="match status" value="1"/>
</dbReference>
<dbReference type="PROSITE" id="PS00041">
    <property type="entry name" value="HTH_ARAC_FAMILY_1"/>
    <property type="match status" value="1"/>
</dbReference>
<dbReference type="CDD" id="cd00082">
    <property type="entry name" value="HisKA"/>
    <property type="match status" value="1"/>
</dbReference>
<keyword evidence="6" id="KW-0804">Transcription</keyword>
<dbReference type="InterPro" id="IPR011110">
    <property type="entry name" value="Reg_prop"/>
</dbReference>
<proteinExistence type="predicted"/>
<dbReference type="Pfam" id="PF12833">
    <property type="entry name" value="HTH_18"/>
    <property type="match status" value="1"/>
</dbReference>
<dbReference type="InterPro" id="IPR036890">
    <property type="entry name" value="HATPase_C_sf"/>
</dbReference>
<evidence type="ECO:0000256" key="9">
    <source>
        <dbReference type="SAM" id="SignalP"/>
    </source>
</evidence>
<comment type="catalytic activity">
    <reaction evidence="1">
        <text>ATP + protein L-histidine = ADP + protein N-phospho-L-histidine.</text>
        <dbReference type="EC" id="2.7.13.3"/>
    </reaction>
</comment>
<dbReference type="SMART" id="SM00388">
    <property type="entry name" value="HisKA"/>
    <property type="match status" value="1"/>
</dbReference>
<dbReference type="Gene3D" id="3.30.565.10">
    <property type="entry name" value="Histidine kinase-like ATPase, C-terminal domain"/>
    <property type="match status" value="1"/>
</dbReference>
<feature type="domain" description="Histidine kinase" evidence="11">
    <location>
        <begin position="831"/>
        <end position="1106"/>
    </location>
</feature>
<dbReference type="Proteomes" id="UP000598820">
    <property type="component" value="Unassembled WGS sequence"/>
</dbReference>
<keyword evidence="9" id="KW-0732">Signal</keyword>
<dbReference type="SMART" id="SM00448">
    <property type="entry name" value="REC"/>
    <property type="match status" value="1"/>
</dbReference>
<dbReference type="InterPro" id="IPR011123">
    <property type="entry name" value="Y_Y_Y"/>
</dbReference>
<dbReference type="InterPro" id="IPR013783">
    <property type="entry name" value="Ig-like_fold"/>
</dbReference>
<dbReference type="SUPFAM" id="SSF52172">
    <property type="entry name" value="CheY-like"/>
    <property type="match status" value="1"/>
</dbReference>
<dbReference type="Pfam" id="PF07495">
    <property type="entry name" value="Y_Y_Y"/>
    <property type="match status" value="1"/>
</dbReference>
<gene>
    <name evidence="13" type="ORF">IC229_31415</name>
</gene>
<dbReference type="InterPro" id="IPR005467">
    <property type="entry name" value="His_kinase_dom"/>
</dbReference>
<dbReference type="GO" id="GO:0000155">
    <property type="term" value="F:phosphorelay sensor kinase activity"/>
    <property type="evidence" value="ECO:0007669"/>
    <property type="project" value="InterPro"/>
</dbReference>
<dbReference type="InterPro" id="IPR036097">
    <property type="entry name" value="HisK_dim/P_sf"/>
</dbReference>
<reference evidence="13" key="1">
    <citation type="submission" date="2020-09" db="EMBL/GenBank/DDBJ databases">
        <authorList>
            <person name="Kim M.K."/>
        </authorList>
    </citation>
    <scope>NUCLEOTIDE SEQUENCE</scope>
    <source>
        <strain evidence="13">BT702</strain>
    </source>
</reference>
<accession>A0A927GA65</accession>
<dbReference type="InterPro" id="IPR004358">
    <property type="entry name" value="Sig_transdc_His_kin-like_C"/>
</dbReference>
<dbReference type="SMART" id="SM00387">
    <property type="entry name" value="HATPase_c"/>
    <property type="match status" value="1"/>
</dbReference>
<dbReference type="InterPro" id="IPR003661">
    <property type="entry name" value="HisK_dim/P_dom"/>
</dbReference>
<evidence type="ECO:0000259" key="10">
    <source>
        <dbReference type="PROSITE" id="PS01124"/>
    </source>
</evidence>
<dbReference type="Pfam" id="PF02518">
    <property type="entry name" value="HATPase_c"/>
    <property type="match status" value="1"/>
</dbReference>
<evidence type="ECO:0000256" key="1">
    <source>
        <dbReference type="ARBA" id="ARBA00000085"/>
    </source>
</evidence>
<protein>
    <recommendedName>
        <fullName evidence="2">histidine kinase</fullName>
        <ecNumber evidence="2">2.7.13.3</ecNumber>
    </recommendedName>
</protein>
<feature type="region of interest" description="Disordered" evidence="8">
    <location>
        <begin position="1062"/>
        <end position="1081"/>
    </location>
</feature>
<dbReference type="SUPFAM" id="SSF46689">
    <property type="entry name" value="Homeodomain-like"/>
    <property type="match status" value="1"/>
</dbReference>
<keyword evidence="14" id="KW-1185">Reference proteome</keyword>
<comment type="caution">
    <text evidence="13">The sequence shown here is derived from an EMBL/GenBank/DDBJ whole genome shotgun (WGS) entry which is preliminary data.</text>
</comment>
<dbReference type="InterPro" id="IPR003594">
    <property type="entry name" value="HATPase_dom"/>
</dbReference>
<dbReference type="Gene3D" id="3.40.50.2300">
    <property type="match status" value="1"/>
</dbReference>
<dbReference type="EMBL" id="JACWZY010000047">
    <property type="protein sequence ID" value="MBD2705173.1"/>
    <property type="molecule type" value="Genomic_DNA"/>
</dbReference>
<dbReference type="SMART" id="SM00342">
    <property type="entry name" value="HTH_ARAC"/>
    <property type="match status" value="1"/>
</dbReference>
<name>A0A927GA65_9BACT</name>
<evidence type="ECO:0000259" key="12">
    <source>
        <dbReference type="PROSITE" id="PS50110"/>
    </source>
</evidence>
<evidence type="ECO:0000256" key="8">
    <source>
        <dbReference type="SAM" id="MobiDB-lite"/>
    </source>
</evidence>
<feature type="region of interest" description="Disordered" evidence="8">
    <location>
        <begin position="1020"/>
        <end position="1041"/>
    </location>
</feature>
<dbReference type="GO" id="GO:0003700">
    <property type="term" value="F:DNA-binding transcription factor activity"/>
    <property type="evidence" value="ECO:0007669"/>
    <property type="project" value="InterPro"/>
</dbReference>
<organism evidence="13 14">
    <name type="scientific">Spirosoma profusum</name>
    <dbReference type="NCBI Taxonomy" id="2771354"/>
    <lineage>
        <taxon>Bacteria</taxon>
        <taxon>Pseudomonadati</taxon>
        <taxon>Bacteroidota</taxon>
        <taxon>Cytophagia</taxon>
        <taxon>Cytophagales</taxon>
        <taxon>Cytophagaceae</taxon>
        <taxon>Spirosoma</taxon>
    </lineage>
</organism>
<dbReference type="Gene3D" id="2.60.40.10">
    <property type="entry name" value="Immunoglobulins"/>
    <property type="match status" value="1"/>
</dbReference>
<dbReference type="SUPFAM" id="SSF47384">
    <property type="entry name" value="Homodimeric domain of signal transducing histidine kinase"/>
    <property type="match status" value="1"/>
</dbReference>
<dbReference type="InterPro" id="IPR001789">
    <property type="entry name" value="Sig_transdc_resp-reg_receiver"/>
</dbReference>
<dbReference type="InterPro" id="IPR011006">
    <property type="entry name" value="CheY-like_superfamily"/>
</dbReference>
<dbReference type="Pfam" id="PF00072">
    <property type="entry name" value="Response_reg"/>
    <property type="match status" value="1"/>
</dbReference>
<dbReference type="PANTHER" id="PTHR43547">
    <property type="entry name" value="TWO-COMPONENT HISTIDINE KINASE"/>
    <property type="match status" value="1"/>
</dbReference>
<dbReference type="SUPFAM" id="SSF55874">
    <property type="entry name" value="ATPase domain of HSP90 chaperone/DNA topoisomerase II/histidine kinase"/>
    <property type="match status" value="1"/>
</dbReference>
<feature type="modified residue" description="4-aspartylphosphate" evidence="7">
    <location>
        <position position="1189"/>
    </location>
</feature>
<dbReference type="PANTHER" id="PTHR43547:SF2">
    <property type="entry name" value="HYBRID SIGNAL TRANSDUCTION HISTIDINE KINASE C"/>
    <property type="match status" value="1"/>
</dbReference>
<evidence type="ECO:0000313" key="13">
    <source>
        <dbReference type="EMBL" id="MBD2705173.1"/>
    </source>
</evidence>
<feature type="domain" description="Response regulatory" evidence="12">
    <location>
        <begin position="1141"/>
        <end position="1256"/>
    </location>
</feature>
<dbReference type="RefSeq" id="WP_190892365.1">
    <property type="nucleotide sequence ID" value="NZ_JACWZY010000047.1"/>
</dbReference>
<evidence type="ECO:0000256" key="7">
    <source>
        <dbReference type="PROSITE-ProRule" id="PRU00169"/>
    </source>
</evidence>
<dbReference type="Pfam" id="PF07494">
    <property type="entry name" value="Reg_prop"/>
    <property type="match status" value="2"/>
</dbReference>
<feature type="signal peptide" evidence="9">
    <location>
        <begin position="1"/>
        <end position="20"/>
    </location>
</feature>
<dbReference type="Gene3D" id="1.10.10.60">
    <property type="entry name" value="Homeodomain-like"/>
    <property type="match status" value="2"/>
</dbReference>
<sequence length="1393" mass="156263">MKAVSFILGILLSLCSVAQAQQFASSVQQYGPENGLSHREVNAIFQDRRGFMWFGTKFGLNRFDGLKFTTYTKDRNGLDFDEIQSIAQDADGLLWLMGDYTESKTPITLFNPLTGTAVSFEKKFKKHPLTSSLITGQKLFGSPDGTIFFASYQPAILTSYHPKSGLRYVPLAHYKNLVIHHVTARNTVWAVADGNQLVELTADGRVLHTFRHDPGTIYVCLGQPHAGIEFFYTIYSSNTDLQGVQYSVDQLGNRRQLPTSLRQGRTAFFSPIYYAFDRSGLIWTGTRLLSPTTGTLLDLKEQLAGQSIDNRCFFADRNGWMWLGTSFGVYQVKVAENYFHRFFYEPTNIQVKTAAIRGISVVGDKLYANLEKTGLFSDNLSGESAKKQLMSNISYGLITSQPGKLLIGQLNLVTYDIRTGTHSQSPLPNGGSIWTFYPLSNQHFLAGGISGLWLVETKTGQVLPFSRYNQFPELAKSHVLYIGTDRQSTVWICSTAGLYTVDPSKGIVARYWSGGKGRFRLPTDNYQHVYQDPQGLYWLATANAGLIRWDRQQNSYRQFRRTEGLSNDNIYAVYADRRGHLWLSSDYGIMQFDPVRMTTRSYTVQDGITHNEFNRIAHFQDQSGHLYFGGLNGITSFDPQDFEREKPQPTIPLRIVSFRQFDNSLDKLVDKTEELIKSNRIILHPGDRTSVLDFALLNYADAPKNVYAYQFTGLDNEWTYQTEPSLRLGNLPYGEYQLLVKGQAADGQMSSANLAIQVIVQRPFYLRSWFLLLMLFLLIGLVWGWGQWRAWRYQQEQTRLQTQIKAATELIAQQAQDLRRLDETKSRFFANISHEFRTPLTVILGMAASLNQKIDPELRQMASLIERNGSNLLRLINQILDLSKLEAGEMPLHLERADLVSFVRYVGESFHTIAQAKGVQLQFQSSDTYCEADFNKDKLQDIVANLLANALRFTPTGGQVIYSVAVQDNWHPLTAAGYHEELSPSSHLDQPWIQITVSDTGPGIEPASLSRIFDRFYQQSDGSVGPRSAENPPSTSGGSTGIGLSLVRELVGLMQGGLAVRNRPGLDRPRMDVPGQEGPGQPWLTDSGKALSSGGAEFVVRFPLTRRAPLAKEEAPALAPINPAQTEWIVPSPEVASERPVVLLVEDNDDVATYIQICLRDEYQVVRAENGQVGIDQALATIPDLVLSDVMMPIKDGFALCDTLKQDERTSHIPIVLLTARAAVSDRIAGLRRGADAYLVKPFSHDELLVVLSNLLQSRHRLQRYYGQLALGVAEPIPDEAPEPGEDQFLFRLRSHVLPQLDNPALDIDMICALMGTSRTALHRKMTALTGLSMNRYLRTLRLQKAKELLLLPDLNIAQIADAVGFQDPSYFGRVFAEEFGLSPSHYRDVNKK</sequence>
<dbReference type="EC" id="2.7.13.3" evidence="2"/>
<evidence type="ECO:0000256" key="6">
    <source>
        <dbReference type="ARBA" id="ARBA00023163"/>
    </source>
</evidence>
<evidence type="ECO:0000313" key="14">
    <source>
        <dbReference type="Proteomes" id="UP000598820"/>
    </source>
</evidence>
<keyword evidence="4" id="KW-0805">Transcription regulation</keyword>
<dbReference type="SUPFAM" id="SSF63829">
    <property type="entry name" value="Calcium-dependent phosphotriesterase"/>
    <property type="match status" value="2"/>
</dbReference>
<dbReference type="GO" id="GO:0043565">
    <property type="term" value="F:sequence-specific DNA binding"/>
    <property type="evidence" value="ECO:0007669"/>
    <property type="project" value="InterPro"/>
</dbReference>
<dbReference type="Gene3D" id="2.130.10.10">
    <property type="entry name" value="YVTN repeat-like/Quinoprotein amine dehydrogenase"/>
    <property type="match status" value="3"/>
</dbReference>
<dbReference type="Pfam" id="PF00512">
    <property type="entry name" value="HisKA"/>
    <property type="match status" value="1"/>
</dbReference>
<dbReference type="InterPro" id="IPR018060">
    <property type="entry name" value="HTH_AraC"/>
</dbReference>
<evidence type="ECO:0000256" key="5">
    <source>
        <dbReference type="ARBA" id="ARBA00023125"/>
    </source>
</evidence>
<dbReference type="PROSITE" id="PS50109">
    <property type="entry name" value="HIS_KIN"/>
    <property type="match status" value="1"/>
</dbReference>
<dbReference type="Gene3D" id="1.10.287.130">
    <property type="match status" value="1"/>
</dbReference>
<evidence type="ECO:0000256" key="4">
    <source>
        <dbReference type="ARBA" id="ARBA00023015"/>
    </source>
</evidence>
<feature type="chain" id="PRO_5037619361" description="histidine kinase" evidence="9">
    <location>
        <begin position="21"/>
        <end position="1393"/>
    </location>
</feature>
<evidence type="ECO:0000259" key="11">
    <source>
        <dbReference type="PROSITE" id="PS50109"/>
    </source>
</evidence>
<keyword evidence="3 7" id="KW-0597">Phosphoprotein</keyword>
<evidence type="ECO:0000256" key="2">
    <source>
        <dbReference type="ARBA" id="ARBA00012438"/>
    </source>
</evidence>
<feature type="domain" description="HTH araC/xylS-type" evidence="10">
    <location>
        <begin position="1291"/>
        <end position="1390"/>
    </location>
</feature>
<dbReference type="InterPro" id="IPR018062">
    <property type="entry name" value="HTH_AraC-typ_CS"/>
</dbReference>
<dbReference type="CDD" id="cd00075">
    <property type="entry name" value="HATPase"/>
    <property type="match status" value="1"/>
</dbReference>